<reference evidence="3" key="1">
    <citation type="submission" date="2020-01" db="EMBL/GenBank/DDBJ databases">
        <title>Insect and environment-associated Actinomycetes.</title>
        <authorList>
            <person name="Currrie C."/>
            <person name="Chevrette M."/>
            <person name="Carlson C."/>
            <person name="Stubbendieck R."/>
            <person name="Wendt-Pienkowski E."/>
        </authorList>
    </citation>
    <scope>NUCLEOTIDE SEQUENCE</scope>
    <source>
        <strain evidence="3">SID12501</strain>
    </source>
</reference>
<dbReference type="PANTHER" id="PTHR43328">
    <property type="entry name" value="ACETYLTRANSFERASE-RELATED"/>
    <property type="match status" value="1"/>
</dbReference>
<evidence type="ECO:0000256" key="1">
    <source>
        <dbReference type="SAM" id="MobiDB-lite"/>
    </source>
</evidence>
<name>A0A6B3BTC7_9ACTN</name>
<gene>
    <name evidence="3" type="ORF">G3I71_17615</name>
</gene>
<dbReference type="EMBL" id="JAAGLU010000013">
    <property type="protein sequence ID" value="NEC87607.1"/>
    <property type="molecule type" value="Genomic_DNA"/>
</dbReference>
<dbReference type="GO" id="GO:0016747">
    <property type="term" value="F:acyltransferase activity, transferring groups other than amino-acyl groups"/>
    <property type="evidence" value="ECO:0007669"/>
    <property type="project" value="InterPro"/>
</dbReference>
<organism evidence="3">
    <name type="scientific">Streptomyces sp. SID12501</name>
    <dbReference type="NCBI Taxonomy" id="2706042"/>
    <lineage>
        <taxon>Bacteria</taxon>
        <taxon>Bacillati</taxon>
        <taxon>Actinomycetota</taxon>
        <taxon>Actinomycetes</taxon>
        <taxon>Kitasatosporales</taxon>
        <taxon>Streptomycetaceae</taxon>
        <taxon>Streptomyces</taxon>
    </lineage>
</organism>
<dbReference type="Pfam" id="PF13302">
    <property type="entry name" value="Acetyltransf_3"/>
    <property type="match status" value="1"/>
</dbReference>
<dbReference type="PANTHER" id="PTHR43328:SF1">
    <property type="entry name" value="N-ACETYLTRANSFERASE DOMAIN-CONTAINING PROTEIN"/>
    <property type="match status" value="1"/>
</dbReference>
<sequence length="191" mass="21330">MSVPPARLPTMTDNGTDNVTGDPTDGGSGNDVRLRDVVEADLEFLLAYENDPEAVRRSRFTPRPRDAFMAHWKSRILGDSTVFAQTVTVDTEPAGSIVAWWEDQQDQQGVGGRGRRFIGYWLGRPYWGRGIGSVALGQFLLRETNRPLHADPFAGNTGSVRLLERHGFRRTGTVRHGENEHIMLVLDVERS</sequence>
<feature type="compositionally biased region" description="Polar residues" evidence="1">
    <location>
        <begin position="11"/>
        <end position="21"/>
    </location>
</feature>
<protein>
    <submittedName>
        <fullName evidence="3">GNAT family N-acetyltransferase</fullName>
    </submittedName>
</protein>
<dbReference type="PROSITE" id="PS51186">
    <property type="entry name" value="GNAT"/>
    <property type="match status" value="1"/>
</dbReference>
<dbReference type="InterPro" id="IPR000182">
    <property type="entry name" value="GNAT_dom"/>
</dbReference>
<dbReference type="SUPFAM" id="SSF55729">
    <property type="entry name" value="Acyl-CoA N-acyltransferases (Nat)"/>
    <property type="match status" value="1"/>
</dbReference>
<feature type="region of interest" description="Disordered" evidence="1">
    <location>
        <begin position="1"/>
        <end position="31"/>
    </location>
</feature>
<evidence type="ECO:0000259" key="2">
    <source>
        <dbReference type="PROSITE" id="PS51186"/>
    </source>
</evidence>
<dbReference type="AlphaFoldDB" id="A0A6B3BTC7"/>
<dbReference type="Gene3D" id="3.40.630.30">
    <property type="match status" value="1"/>
</dbReference>
<feature type="domain" description="N-acetyltransferase" evidence="2">
    <location>
        <begin position="32"/>
        <end position="189"/>
    </location>
</feature>
<proteinExistence type="predicted"/>
<comment type="caution">
    <text evidence="3">The sequence shown here is derived from an EMBL/GenBank/DDBJ whole genome shotgun (WGS) entry which is preliminary data.</text>
</comment>
<evidence type="ECO:0000313" key="3">
    <source>
        <dbReference type="EMBL" id="NEC87607.1"/>
    </source>
</evidence>
<accession>A0A6B3BTC7</accession>
<dbReference type="InterPro" id="IPR016181">
    <property type="entry name" value="Acyl_CoA_acyltransferase"/>
</dbReference>
<keyword evidence="3" id="KW-0808">Transferase</keyword>